<evidence type="ECO:0000313" key="5">
    <source>
        <dbReference type="EMBL" id="BAY15511.1"/>
    </source>
</evidence>
<dbReference type="OrthoDB" id="488290at2"/>
<keyword evidence="4" id="KW-0472">Membrane</keyword>
<dbReference type="AlphaFoldDB" id="A0A1Z4GDB6"/>
<keyword evidence="4" id="KW-0812">Transmembrane</keyword>
<feature type="repeat" description="TPR" evidence="3">
    <location>
        <begin position="121"/>
        <end position="154"/>
    </location>
</feature>
<evidence type="ECO:0000256" key="3">
    <source>
        <dbReference type="PROSITE-ProRule" id="PRU00339"/>
    </source>
</evidence>
<dbReference type="Pfam" id="PF13432">
    <property type="entry name" value="TPR_16"/>
    <property type="match status" value="1"/>
</dbReference>
<dbReference type="Proteomes" id="UP000218287">
    <property type="component" value="Chromosome"/>
</dbReference>
<dbReference type="Pfam" id="PF13181">
    <property type="entry name" value="TPR_8"/>
    <property type="match status" value="1"/>
</dbReference>
<dbReference type="PROSITE" id="PS50005">
    <property type="entry name" value="TPR"/>
    <property type="match status" value="2"/>
</dbReference>
<feature type="repeat" description="TPR" evidence="3">
    <location>
        <begin position="190"/>
        <end position="223"/>
    </location>
</feature>
<keyword evidence="1" id="KW-0677">Repeat</keyword>
<keyword evidence="2 3" id="KW-0802">TPR repeat</keyword>
<dbReference type="EMBL" id="AP018174">
    <property type="protein sequence ID" value="BAY15511.1"/>
    <property type="molecule type" value="Genomic_DNA"/>
</dbReference>
<sequence length="237" mass="26602">MKHRLLTVTALMTITWFTSLGKIKPAIADQTYRSNLNQLTAISSSSNQNGIGQQLSLMLVVAGSGIFGWLAVKNNKSVLSKLSGQKTNLAATVPGEQFISTDIDIKENLHKNTEVTEVTDITTYIKRAYSHFKQGDSQRAIDEFNQAIGINPQNAYLYGERANFRRKNLGDKQGAIDDYSKAIGIHPQNALFYLWRSQTYNDLGEQKKAMEDYNTALRLAPENTMYHSFHSASNFRE</sequence>
<evidence type="ECO:0000256" key="1">
    <source>
        <dbReference type="ARBA" id="ARBA00022737"/>
    </source>
</evidence>
<accession>A0A1Z4GDB6</accession>
<keyword evidence="6" id="KW-1185">Reference proteome</keyword>
<dbReference type="GO" id="GO:0046813">
    <property type="term" value="P:receptor-mediated virion attachment to host cell"/>
    <property type="evidence" value="ECO:0007669"/>
    <property type="project" value="TreeGrafter"/>
</dbReference>
<organism evidence="5 6">
    <name type="scientific">Anabaenopsis circularis NIES-21</name>
    <dbReference type="NCBI Taxonomy" id="1085406"/>
    <lineage>
        <taxon>Bacteria</taxon>
        <taxon>Bacillati</taxon>
        <taxon>Cyanobacteriota</taxon>
        <taxon>Cyanophyceae</taxon>
        <taxon>Nostocales</taxon>
        <taxon>Nodulariaceae</taxon>
        <taxon>Anabaenopsis</taxon>
    </lineage>
</organism>
<dbReference type="SMART" id="SM00028">
    <property type="entry name" value="TPR"/>
    <property type="match status" value="3"/>
</dbReference>
<dbReference type="PANTHER" id="PTHR44858">
    <property type="entry name" value="TETRATRICOPEPTIDE REPEAT PROTEIN 6"/>
    <property type="match status" value="1"/>
</dbReference>
<dbReference type="InterPro" id="IPR011990">
    <property type="entry name" value="TPR-like_helical_dom_sf"/>
</dbReference>
<evidence type="ECO:0000313" key="6">
    <source>
        <dbReference type="Proteomes" id="UP000218287"/>
    </source>
</evidence>
<name>A0A1Z4GDB6_9CYAN</name>
<dbReference type="SUPFAM" id="SSF48452">
    <property type="entry name" value="TPR-like"/>
    <property type="match status" value="1"/>
</dbReference>
<evidence type="ECO:0000256" key="2">
    <source>
        <dbReference type="ARBA" id="ARBA00022803"/>
    </source>
</evidence>
<proteinExistence type="predicted"/>
<gene>
    <name evidence="5" type="ORF">NIES21_13280</name>
</gene>
<dbReference type="Gene3D" id="1.25.40.10">
    <property type="entry name" value="Tetratricopeptide repeat domain"/>
    <property type="match status" value="1"/>
</dbReference>
<reference evidence="5 6" key="1">
    <citation type="submission" date="2017-06" db="EMBL/GenBank/DDBJ databases">
        <title>Genome sequencing of cyanobaciteial culture collection at National Institute for Environmental Studies (NIES).</title>
        <authorList>
            <person name="Hirose Y."/>
            <person name="Shimura Y."/>
            <person name="Fujisawa T."/>
            <person name="Nakamura Y."/>
            <person name="Kawachi M."/>
        </authorList>
    </citation>
    <scope>NUCLEOTIDE SEQUENCE [LARGE SCALE GENOMIC DNA]</scope>
    <source>
        <strain evidence="5 6">NIES-21</strain>
    </source>
</reference>
<feature type="transmembrane region" description="Helical" evidence="4">
    <location>
        <begin position="52"/>
        <end position="72"/>
    </location>
</feature>
<keyword evidence="4" id="KW-1133">Transmembrane helix</keyword>
<dbReference type="InterPro" id="IPR019734">
    <property type="entry name" value="TPR_rpt"/>
</dbReference>
<dbReference type="GO" id="GO:0009279">
    <property type="term" value="C:cell outer membrane"/>
    <property type="evidence" value="ECO:0007669"/>
    <property type="project" value="TreeGrafter"/>
</dbReference>
<dbReference type="PANTHER" id="PTHR44858:SF1">
    <property type="entry name" value="UDP-N-ACETYLGLUCOSAMINE--PEPTIDE N-ACETYLGLUCOSAMINYLTRANSFERASE SPINDLY-RELATED"/>
    <property type="match status" value="1"/>
</dbReference>
<dbReference type="InterPro" id="IPR050498">
    <property type="entry name" value="Ycf3"/>
</dbReference>
<protein>
    <submittedName>
        <fullName evidence="5">Uncharacterized protein</fullName>
    </submittedName>
</protein>
<evidence type="ECO:0000256" key="4">
    <source>
        <dbReference type="SAM" id="Phobius"/>
    </source>
</evidence>